<dbReference type="RefSeq" id="WP_284263839.1">
    <property type="nucleotide sequence ID" value="NZ_BSOW01000005.1"/>
</dbReference>
<protein>
    <submittedName>
        <fullName evidence="2">Uncharacterized protein</fullName>
    </submittedName>
</protein>
<feature type="transmembrane region" description="Helical" evidence="1">
    <location>
        <begin position="12"/>
        <end position="30"/>
    </location>
</feature>
<accession>A0ABQ6ASF1</accession>
<organism evidence="2 3">
    <name type="scientific">Bradyrhizobium iriomotense</name>
    <dbReference type="NCBI Taxonomy" id="441950"/>
    <lineage>
        <taxon>Bacteria</taxon>
        <taxon>Pseudomonadati</taxon>
        <taxon>Pseudomonadota</taxon>
        <taxon>Alphaproteobacteria</taxon>
        <taxon>Hyphomicrobiales</taxon>
        <taxon>Nitrobacteraceae</taxon>
        <taxon>Bradyrhizobium</taxon>
    </lineage>
</organism>
<keyword evidence="1" id="KW-0472">Membrane</keyword>
<keyword evidence="1" id="KW-1133">Transmembrane helix</keyword>
<proteinExistence type="predicted"/>
<comment type="caution">
    <text evidence="2">The sequence shown here is derived from an EMBL/GenBank/DDBJ whole genome shotgun (WGS) entry which is preliminary data.</text>
</comment>
<keyword evidence="3" id="KW-1185">Reference proteome</keyword>
<reference evidence="3" key="1">
    <citation type="journal article" date="2019" name="Int. J. Syst. Evol. Microbiol.">
        <title>The Global Catalogue of Microorganisms (GCM) 10K type strain sequencing project: providing services to taxonomists for standard genome sequencing and annotation.</title>
        <authorList>
            <consortium name="The Broad Institute Genomics Platform"/>
            <consortium name="The Broad Institute Genome Sequencing Center for Infectious Disease"/>
            <person name="Wu L."/>
            <person name="Ma J."/>
        </authorList>
    </citation>
    <scope>NUCLEOTIDE SEQUENCE [LARGE SCALE GENOMIC DNA]</scope>
    <source>
        <strain evidence="3">NBRC 102520</strain>
    </source>
</reference>
<sequence length="88" mass="9602">MLRTQSTTQVLARFGVRVGLLGCFAAFSNVGFVRGLAALFWMAIILCALVGLIKREPLFRARLNHWDEGVAFGALFALAHIVNQLNAA</sequence>
<evidence type="ECO:0000256" key="1">
    <source>
        <dbReference type="SAM" id="Phobius"/>
    </source>
</evidence>
<keyword evidence="1" id="KW-0812">Transmembrane</keyword>
<dbReference type="EMBL" id="BSOW01000005">
    <property type="protein sequence ID" value="GLR85079.1"/>
    <property type="molecule type" value="Genomic_DNA"/>
</dbReference>
<feature type="transmembrane region" description="Helical" evidence="1">
    <location>
        <begin position="36"/>
        <end position="53"/>
    </location>
</feature>
<evidence type="ECO:0000313" key="2">
    <source>
        <dbReference type="EMBL" id="GLR85079.1"/>
    </source>
</evidence>
<dbReference type="Proteomes" id="UP001156905">
    <property type="component" value="Unassembled WGS sequence"/>
</dbReference>
<evidence type="ECO:0000313" key="3">
    <source>
        <dbReference type="Proteomes" id="UP001156905"/>
    </source>
</evidence>
<gene>
    <name evidence="2" type="ORF">GCM10007857_17890</name>
</gene>
<name>A0ABQ6ASF1_9BRAD</name>